<name>A0A3B1DVD5_9ZZZZ</name>
<sequence>MPRARIGSARNKRRNRILKQAKGYYGRTKNHPYLARNAVRRAGVFAFRDRRARKRDIRALWITRITAACRMRGTRYSQFINGLKMSGITLNRKMLSQIAIEDPALFDKFVEIATPASRATPAKA</sequence>
<dbReference type="EMBL" id="UOGK01000454">
    <property type="protein sequence ID" value="VAX40843.1"/>
    <property type="molecule type" value="Genomic_DNA"/>
</dbReference>
<dbReference type="CDD" id="cd07026">
    <property type="entry name" value="Ribosomal_L20"/>
    <property type="match status" value="1"/>
</dbReference>
<dbReference type="HAMAP" id="MF_00382">
    <property type="entry name" value="Ribosomal_bL20"/>
    <property type="match status" value="1"/>
</dbReference>
<comment type="similarity">
    <text evidence="1">Belongs to the bacterial ribosomal protein bL20 family.</text>
</comment>
<dbReference type="InterPro" id="IPR005813">
    <property type="entry name" value="Ribosomal_bL20"/>
</dbReference>
<evidence type="ECO:0000313" key="4">
    <source>
        <dbReference type="EMBL" id="VAX40843.1"/>
    </source>
</evidence>
<dbReference type="SUPFAM" id="SSF74731">
    <property type="entry name" value="Ribosomal protein L20"/>
    <property type="match status" value="1"/>
</dbReference>
<accession>A0A3B1DVD5</accession>
<reference evidence="4" key="1">
    <citation type="submission" date="2018-06" db="EMBL/GenBank/DDBJ databases">
        <authorList>
            <person name="Zhirakovskaya E."/>
        </authorList>
    </citation>
    <scope>NUCLEOTIDE SEQUENCE</scope>
</reference>
<dbReference type="Gene3D" id="6.10.160.10">
    <property type="match status" value="1"/>
</dbReference>
<protein>
    <submittedName>
        <fullName evidence="4">LSU ribosomal protein L20p</fullName>
    </submittedName>
</protein>
<evidence type="ECO:0000256" key="2">
    <source>
        <dbReference type="ARBA" id="ARBA00022980"/>
    </source>
</evidence>
<dbReference type="GO" id="GO:0006412">
    <property type="term" value="P:translation"/>
    <property type="evidence" value="ECO:0007669"/>
    <property type="project" value="InterPro"/>
</dbReference>
<evidence type="ECO:0000256" key="3">
    <source>
        <dbReference type="ARBA" id="ARBA00023274"/>
    </source>
</evidence>
<dbReference type="NCBIfam" id="TIGR01032">
    <property type="entry name" value="rplT_bact"/>
    <property type="match status" value="1"/>
</dbReference>
<evidence type="ECO:0000256" key="1">
    <source>
        <dbReference type="ARBA" id="ARBA00007698"/>
    </source>
</evidence>
<dbReference type="InterPro" id="IPR035566">
    <property type="entry name" value="Ribosomal_protein_bL20_C"/>
</dbReference>
<dbReference type="FunFam" id="1.10.1900.20:FF:000001">
    <property type="entry name" value="50S ribosomal protein L20"/>
    <property type="match status" value="1"/>
</dbReference>
<dbReference type="Gene3D" id="1.10.1900.20">
    <property type="entry name" value="Ribosomal protein L20"/>
    <property type="match status" value="1"/>
</dbReference>
<keyword evidence="3" id="KW-0687">Ribonucleoprotein</keyword>
<dbReference type="PANTHER" id="PTHR10986">
    <property type="entry name" value="39S RIBOSOMAL PROTEIN L20"/>
    <property type="match status" value="1"/>
</dbReference>
<dbReference type="Pfam" id="PF00453">
    <property type="entry name" value="Ribosomal_L20"/>
    <property type="match status" value="1"/>
</dbReference>
<gene>
    <name evidence="4" type="ORF">MNBD_PLANCTO03-1355</name>
</gene>
<keyword evidence="2 4" id="KW-0689">Ribosomal protein</keyword>
<dbReference type="GO" id="GO:0005840">
    <property type="term" value="C:ribosome"/>
    <property type="evidence" value="ECO:0007669"/>
    <property type="project" value="UniProtKB-KW"/>
</dbReference>
<organism evidence="4">
    <name type="scientific">hydrothermal vent metagenome</name>
    <dbReference type="NCBI Taxonomy" id="652676"/>
    <lineage>
        <taxon>unclassified sequences</taxon>
        <taxon>metagenomes</taxon>
        <taxon>ecological metagenomes</taxon>
    </lineage>
</organism>
<dbReference type="AlphaFoldDB" id="A0A3B1DVD5"/>
<dbReference type="GO" id="GO:1990904">
    <property type="term" value="C:ribonucleoprotein complex"/>
    <property type="evidence" value="ECO:0007669"/>
    <property type="project" value="UniProtKB-KW"/>
</dbReference>
<dbReference type="GO" id="GO:0003735">
    <property type="term" value="F:structural constituent of ribosome"/>
    <property type="evidence" value="ECO:0007669"/>
    <property type="project" value="InterPro"/>
</dbReference>
<dbReference type="PRINTS" id="PR00062">
    <property type="entry name" value="RIBOSOMALL20"/>
</dbReference>
<dbReference type="GO" id="GO:0019843">
    <property type="term" value="F:rRNA binding"/>
    <property type="evidence" value="ECO:0007669"/>
    <property type="project" value="InterPro"/>
</dbReference>
<proteinExistence type="inferred from homology"/>